<evidence type="ECO:0000256" key="8">
    <source>
        <dbReference type="ARBA" id="ARBA00022763"/>
    </source>
</evidence>
<dbReference type="CDD" id="cd05778">
    <property type="entry name" value="DNA_polB_zeta_exo"/>
    <property type="match status" value="1"/>
</dbReference>
<keyword evidence="5" id="KW-0808">Transferase</keyword>
<dbReference type="Gene3D" id="1.10.287.690">
    <property type="entry name" value="Helix hairpin bin"/>
    <property type="match status" value="1"/>
</dbReference>
<keyword evidence="15" id="KW-0863">Zinc-finger</keyword>
<sequence length="1750" mass="199821">MIDESVLEIFSNAPSNVGVSSEKFVSVEVCTTAPISGDSSVEHVSLAPTFDYVAARLNSQHFSTSIAVELSNFLCTRVPAARIVSCESFLCVTASLKDLIMVERYLNTFVPKASENKHVSTTDKELARKYAYFCPKCPYRCSRKEALCKHRHLHSLGRRLHVCRICSFSSFSKSTLEQHSSRHSGYSVSCSLCGMSFYRRKLLANHVRLRHGCNSSQTRVYRCSACAYETKSSKRFQRHCCGHRQRSIVRKTYKCKLCSYAAPSKGRVNRHINEVHLRHQYDSSLSLVGISVRLFAEEEYAKYVEEHSLERKTYCYIAKDFTQRPLRIKADIPAVFADNLLGLDVIRRRRPCLDRGNGLILFVCRFRCRLMEHLGKKCCLHVHGVFPYFYVQSPCAYPSEEFLNAIKADLNRQLEAADLEKFASTSKVSTIRRYVRQVSAVKLTPFYGYHQSASTFLKIVLYNPLLISKASQFCYLGKVKGVPMQPYEAHIPFALQFFIDYNLYGMDFIRLSAVKMRCSSDGGTERSDESRLKPQSRCQIEMDCTEAEILNVTLPSSGQLKNPGLKYIWEDEAERRKCAEILTPFSYKAESQGERKGFSRSESEKTYSELLDAKLAGLSEGAIVQSTPKANRRESETDSQEFISNNSDLAVELLTEYLLGFPKEEAPVSSLPEIVEMFDSQKRAKTIESEFQDVFGDIARQEEQDIDAEVVTQINEQLEMSQRLSSLVTQPITSSETLSPNSVLIPQVDGPPGIQKDDSCHWYRLNDNCLLPDVVLTDDNSETEEIEEGSEEGECSSRGSDSVNMPATFDASIDCWEQSYLEEFPLEAAGSSGGEPVLRNVNPSPVQREDLETLYPKLEKSGTTDRSLGTSFGFDVTAVDFSEARAVHDILHITIMSVEVHVETRRQLKADPEFDPVTALFASVHSMGLKDAFQTYCFWWCTSTDPKVNTPLTVSGRLYENVHFTFAHPYIEVRVSSEKDLFEKFEKVVIKNDPDILVGYELEMLSWGYLLDRADHLGYDLRSRCSRIQEQRRYKRPAVVNSWSLVDVLNVTGRVALNLWFLMKHVVTLRCYTFENVAFHVLHMRVPFYTQWQLTEWFKARKSRWRVFHYYFLRTIANLQLLISRDIVNRTSEMARLFGIQFLEVLNRGSQFRVESIMLRMAKAEGYVAVSPTPDQRRRMSAPECIALNMEPESMFCSYPVLVLDFQSLYPSICIAYNYCFSTCLGKVSELCSHERIDFGCWKLKVPASTLSELRQHLVCSPAGVVFVDNTIRRGILPEMLEEILNTRIMVKKCMKEYANDKALVKVLDARQMGLKLIANVTYGYTSANYSGRMPCVEIADSIVQKGRETLEAAIRMVNSNERWNAKVIYGDTDRQRIFLALKLRNMHYFMFVALPGRDKEEAFKIGAEIAAAVTEVNPYPVKLKFEKVYLPCVLQTKKRYVGYAYESADQKKPIFDAKGIETVRRDTCPLVSKTLEKMLKVLFDSGDIKKAERYVMEKFEHVLSGSEPFEDFIFAKEYRGRDWYKANSAVPALSIARRRLAGDRRNEPRIGERVPYVIVCGEPRSTLISCVREPWELIRNPNLRLNYVYYVVRQLVPALNRVCNLFNLDCHNLFVQISGRSGAFANRKVKRFRAGNGICQSTLSQFVQIHKCPICSDPTVADMCSDCMNDPMNSYLTLQYRLQDAERKMSSAVRLCQICSQYIHSPGFPEDGCVSIDCPVYFQRLLICDNFVASAKQFQQLTDVMFSNQ</sequence>
<dbReference type="FunFam" id="1.10.287.690:FF:000002">
    <property type="entry name" value="DNA polymerase zeta"/>
    <property type="match status" value="1"/>
</dbReference>
<feature type="region of interest" description="Disordered" evidence="16">
    <location>
        <begin position="781"/>
        <end position="801"/>
    </location>
</feature>
<dbReference type="InterPro" id="IPR056435">
    <property type="entry name" value="DPOD/Z_N"/>
</dbReference>
<evidence type="ECO:0000313" key="18">
    <source>
        <dbReference type="EMBL" id="KFD54051.1"/>
    </source>
</evidence>
<dbReference type="SMART" id="SM00486">
    <property type="entry name" value="POLBc"/>
    <property type="match status" value="1"/>
</dbReference>
<dbReference type="InterPro" id="IPR030559">
    <property type="entry name" value="PolZ_Rev3"/>
</dbReference>
<dbReference type="SMART" id="SM00355">
    <property type="entry name" value="ZnF_C2H2"/>
    <property type="match status" value="5"/>
</dbReference>
<keyword evidence="9" id="KW-0862">Zinc</keyword>
<name>A0A085MA05_9BILA</name>
<gene>
    <name evidence="18" type="ORF">M513_05070</name>
</gene>
<evidence type="ECO:0000256" key="1">
    <source>
        <dbReference type="ARBA" id="ARBA00001966"/>
    </source>
</evidence>
<dbReference type="InterPro" id="IPR012337">
    <property type="entry name" value="RNaseH-like_sf"/>
</dbReference>
<dbReference type="PROSITE" id="PS50157">
    <property type="entry name" value="ZINC_FINGER_C2H2_2"/>
    <property type="match status" value="2"/>
</dbReference>
<dbReference type="Pfam" id="PF00136">
    <property type="entry name" value="DNA_pol_B"/>
    <property type="match status" value="1"/>
</dbReference>
<keyword evidence="7" id="KW-0479">Metal-binding</keyword>
<dbReference type="InterPro" id="IPR006134">
    <property type="entry name" value="DNA-dir_DNA_pol_B_multi_dom"/>
</dbReference>
<dbReference type="Gene3D" id="1.10.132.60">
    <property type="entry name" value="DNA polymerase family B, C-terminal domain"/>
    <property type="match status" value="1"/>
</dbReference>
<evidence type="ECO:0000256" key="16">
    <source>
        <dbReference type="SAM" id="MobiDB-lite"/>
    </source>
</evidence>
<comment type="similarity">
    <text evidence="2">Belongs to the DNA polymerase type-B family.</text>
</comment>
<dbReference type="SUPFAM" id="SSF56672">
    <property type="entry name" value="DNA/RNA polymerases"/>
    <property type="match status" value="1"/>
</dbReference>
<comment type="catalytic activity">
    <reaction evidence="14">
        <text>DNA(n) + a 2'-deoxyribonucleoside 5'-triphosphate = DNA(n+1) + diphosphate</text>
        <dbReference type="Rhea" id="RHEA:22508"/>
        <dbReference type="Rhea" id="RHEA-COMP:17339"/>
        <dbReference type="Rhea" id="RHEA-COMP:17340"/>
        <dbReference type="ChEBI" id="CHEBI:33019"/>
        <dbReference type="ChEBI" id="CHEBI:61560"/>
        <dbReference type="ChEBI" id="CHEBI:173112"/>
        <dbReference type="EC" id="2.7.7.7"/>
    </reaction>
</comment>
<dbReference type="GO" id="GO:0000166">
    <property type="term" value="F:nucleotide binding"/>
    <property type="evidence" value="ECO:0007669"/>
    <property type="project" value="InterPro"/>
</dbReference>
<evidence type="ECO:0000256" key="6">
    <source>
        <dbReference type="ARBA" id="ARBA00022695"/>
    </source>
</evidence>
<evidence type="ECO:0000256" key="14">
    <source>
        <dbReference type="ARBA" id="ARBA00049244"/>
    </source>
</evidence>
<evidence type="ECO:0000256" key="12">
    <source>
        <dbReference type="ARBA" id="ARBA00023014"/>
    </source>
</evidence>
<evidence type="ECO:0000256" key="3">
    <source>
        <dbReference type="ARBA" id="ARBA00012417"/>
    </source>
</evidence>
<dbReference type="EC" id="2.7.7.7" evidence="3"/>
<protein>
    <recommendedName>
        <fullName evidence="4">DNA polymerase zeta catalytic subunit</fullName>
        <ecNumber evidence="3">2.7.7.7</ecNumber>
    </recommendedName>
</protein>
<dbReference type="SUPFAM" id="SSF53098">
    <property type="entry name" value="Ribonuclease H-like"/>
    <property type="match status" value="1"/>
</dbReference>
<dbReference type="GO" id="GO:0008270">
    <property type="term" value="F:zinc ion binding"/>
    <property type="evidence" value="ECO:0007669"/>
    <property type="project" value="UniProtKB-KW"/>
</dbReference>
<dbReference type="GO" id="GO:0003677">
    <property type="term" value="F:DNA binding"/>
    <property type="evidence" value="ECO:0007669"/>
    <property type="project" value="InterPro"/>
</dbReference>
<dbReference type="InterPro" id="IPR006172">
    <property type="entry name" value="DNA-dir_DNA_pol_B"/>
</dbReference>
<dbReference type="InterPro" id="IPR036397">
    <property type="entry name" value="RNaseH_sf"/>
</dbReference>
<dbReference type="Gene3D" id="3.90.1600.10">
    <property type="entry name" value="Palm domain of DNA polymerase"/>
    <property type="match status" value="1"/>
</dbReference>
<evidence type="ECO:0000256" key="7">
    <source>
        <dbReference type="ARBA" id="ARBA00022723"/>
    </source>
</evidence>
<dbReference type="GO" id="GO:0042276">
    <property type="term" value="P:error-prone translesion synthesis"/>
    <property type="evidence" value="ECO:0007669"/>
    <property type="project" value="TreeGrafter"/>
</dbReference>
<dbReference type="GO" id="GO:0005634">
    <property type="term" value="C:nucleus"/>
    <property type="evidence" value="ECO:0007669"/>
    <property type="project" value="TreeGrafter"/>
</dbReference>
<proteinExistence type="inferred from homology"/>
<dbReference type="Gene3D" id="3.30.420.10">
    <property type="entry name" value="Ribonuclease H-like superfamily/Ribonuclease H"/>
    <property type="match status" value="1"/>
</dbReference>
<evidence type="ECO:0000256" key="15">
    <source>
        <dbReference type="PROSITE-ProRule" id="PRU00042"/>
    </source>
</evidence>
<dbReference type="GO" id="GO:0003887">
    <property type="term" value="F:DNA-directed DNA polymerase activity"/>
    <property type="evidence" value="ECO:0007669"/>
    <property type="project" value="UniProtKB-KW"/>
</dbReference>
<dbReference type="InterPro" id="IPR023211">
    <property type="entry name" value="DNA_pol_palm_dom_sf"/>
</dbReference>
<evidence type="ECO:0000259" key="17">
    <source>
        <dbReference type="PROSITE" id="PS50157"/>
    </source>
</evidence>
<evidence type="ECO:0000313" key="19">
    <source>
        <dbReference type="Proteomes" id="UP000030764"/>
    </source>
</evidence>
<dbReference type="SUPFAM" id="SSF57667">
    <property type="entry name" value="beta-beta-alpha zinc fingers"/>
    <property type="match status" value="1"/>
</dbReference>
<feature type="domain" description="C2H2-type" evidence="17">
    <location>
        <begin position="188"/>
        <end position="211"/>
    </location>
</feature>
<dbReference type="CDD" id="cd05534">
    <property type="entry name" value="POLBc_zeta"/>
    <property type="match status" value="1"/>
</dbReference>
<keyword evidence="10" id="KW-0239">DNA-directed DNA polymerase</keyword>
<evidence type="ECO:0000256" key="5">
    <source>
        <dbReference type="ARBA" id="ARBA00022679"/>
    </source>
</evidence>
<dbReference type="InterPro" id="IPR036236">
    <property type="entry name" value="Znf_C2H2_sf"/>
</dbReference>
<dbReference type="PANTHER" id="PTHR45812">
    <property type="entry name" value="DNA POLYMERASE ZETA CATALYTIC SUBUNIT"/>
    <property type="match status" value="1"/>
</dbReference>
<dbReference type="Proteomes" id="UP000030764">
    <property type="component" value="Unassembled WGS sequence"/>
</dbReference>
<dbReference type="GO" id="GO:0051536">
    <property type="term" value="F:iron-sulfur cluster binding"/>
    <property type="evidence" value="ECO:0007669"/>
    <property type="project" value="UniProtKB-KW"/>
</dbReference>
<dbReference type="PRINTS" id="PR00106">
    <property type="entry name" value="DNAPOLB"/>
</dbReference>
<dbReference type="Pfam" id="PF24055">
    <property type="entry name" value="POL3_N"/>
    <property type="match status" value="1"/>
</dbReference>
<dbReference type="Gene3D" id="3.30.342.10">
    <property type="entry name" value="DNA Polymerase, chain B, domain 1"/>
    <property type="match status" value="1"/>
</dbReference>
<dbReference type="FunFam" id="3.30.420.10:FF:000024">
    <property type="entry name" value="DNA polymerase zeta catalytic subunit"/>
    <property type="match status" value="1"/>
</dbReference>
<dbReference type="EMBL" id="KL363211">
    <property type="protein sequence ID" value="KFD54051.1"/>
    <property type="molecule type" value="Genomic_DNA"/>
</dbReference>
<evidence type="ECO:0000256" key="2">
    <source>
        <dbReference type="ARBA" id="ARBA00005755"/>
    </source>
</evidence>
<dbReference type="InterPro" id="IPR042087">
    <property type="entry name" value="DNA_pol_B_thumb"/>
</dbReference>
<evidence type="ECO:0000256" key="10">
    <source>
        <dbReference type="ARBA" id="ARBA00022932"/>
    </source>
</evidence>
<dbReference type="InterPro" id="IPR025687">
    <property type="entry name" value="Znf-C4pol"/>
</dbReference>
<dbReference type="Gene3D" id="3.30.160.60">
    <property type="entry name" value="Classic Zinc Finger"/>
    <property type="match status" value="2"/>
</dbReference>
<feature type="compositionally biased region" description="Acidic residues" evidence="16">
    <location>
        <begin position="781"/>
        <end position="794"/>
    </location>
</feature>
<dbReference type="InterPro" id="IPR006133">
    <property type="entry name" value="DNA-dir_DNA_pol_B_exonuc"/>
</dbReference>
<comment type="cofactor">
    <cofactor evidence="1">
        <name>[4Fe-4S] cluster</name>
        <dbReference type="ChEBI" id="CHEBI:49883"/>
    </cofactor>
</comment>
<feature type="domain" description="C2H2-type" evidence="17">
    <location>
        <begin position="132"/>
        <end position="159"/>
    </location>
</feature>
<dbReference type="InterPro" id="IPR043502">
    <property type="entry name" value="DNA/RNA_pol_sf"/>
</dbReference>
<dbReference type="Pfam" id="PF14260">
    <property type="entry name" value="zf-C4pol"/>
    <property type="match status" value="1"/>
</dbReference>
<dbReference type="PROSITE" id="PS00028">
    <property type="entry name" value="ZINC_FINGER_C2H2_1"/>
    <property type="match status" value="2"/>
</dbReference>
<evidence type="ECO:0000256" key="13">
    <source>
        <dbReference type="ARBA" id="ARBA00023204"/>
    </source>
</evidence>
<dbReference type="GO" id="GO:0016035">
    <property type="term" value="C:zeta DNA polymerase complex"/>
    <property type="evidence" value="ECO:0007669"/>
    <property type="project" value="InterPro"/>
</dbReference>
<keyword evidence="13" id="KW-0234">DNA repair</keyword>
<dbReference type="InterPro" id="IPR013087">
    <property type="entry name" value="Znf_C2H2_type"/>
</dbReference>
<keyword evidence="8" id="KW-0227">DNA damage</keyword>
<evidence type="ECO:0000256" key="4">
    <source>
        <dbReference type="ARBA" id="ARBA00021589"/>
    </source>
</evidence>
<dbReference type="Pfam" id="PF03104">
    <property type="entry name" value="DNA_pol_B_exo1"/>
    <property type="match status" value="1"/>
</dbReference>
<keyword evidence="6" id="KW-0548">Nucleotidyltransferase</keyword>
<evidence type="ECO:0000256" key="9">
    <source>
        <dbReference type="ARBA" id="ARBA00022833"/>
    </source>
</evidence>
<evidence type="ECO:0000256" key="11">
    <source>
        <dbReference type="ARBA" id="ARBA00023004"/>
    </source>
</evidence>
<keyword evidence="12" id="KW-0411">Iron-sulfur</keyword>
<organism evidence="18 19">
    <name type="scientific">Trichuris suis</name>
    <name type="common">pig whipworm</name>
    <dbReference type="NCBI Taxonomy" id="68888"/>
    <lineage>
        <taxon>Eukaryota</taxon>
        <taxon>Metazoa</taxon>
        <taxon>Ecdysozoa</taxon>
        <taxon>Nematoda</taxon>
        <taxon>Enoplea</taxon>
        <taxon>Dorylaimia</taxon>
        <taxon>Trichinellida</taxon>
        <taxon>Trichuridae</taxon>
        <taxon>Trichuris</taxon>
    </lineage>
</organism>
<reference evidence="18 19" key="1">
    <citation type="journal article" date="2014" name="Nat. Genet.">
        <title>Genome and transcriptome of the porcine whipworm Trichuris suis.</title>
        <authorList>
            <person name="Jex A.R."/>
            <person name="Nejsum P."/>
            <person name="Schwarz E.M."/>
            <person name="Hu L."/>
            <person name="Young N.D."/>
            <person name="Hall R.S."/>
            <person name="Korhonen P.K."/>
            <person name="Liao S."/>
            <person name="Thamsborg S."/>
            <person name="Xia J."/>
            <person name="Xu P."/>
            <person name="Wang S."/>
            <person name="Scheerlinck J.P."/>
            <person name="Hofmann A."/>
            <person name="Sternberg P.W."/>
            <person name="Wang J."/>
            <person name="Gasser R.B."/>
        </authorList>
    </citation>
    <scope>NUCLEOTIDE SEQUENCE [LARGE SCALE GENOMIC DNA]</scope>
    <source>
        <strain evidence="18">DCEP-RM93M</strain>
    </source>
</reference>
<dbReference type="PANTHER" id="PTHR45812:SF1">
    <property type="entry name" value="DNA POLYMERASE ZETA CATALYTIC SUBUNIT"/>
    <property type="match status" value="1"/>
</dbReference>
<accession>A0A085MA05</accession>
<keyword evidence="19" id="KW-1185">Reference proteome</keyword>
<keyword evidence="11" id="KW-0408">Iron</keyword>
<dbReference type="GO" id="GO:0000724">
    <property type="term" value="P:double-strand break repair via homologous recombination"/>
    <property type="evidence" value="ECO:0007669"/>
    <property type="project" value="TreeGrafter"/>
</dbReference>